<sequence length="131" mass="14362">MQKQTEAAMATVPPTTVSCHECIPCRETTLAEPIRAAAENATMLSNCNIKVEVMFTTITFTYIDIHTYTNPGIYMLFSLYKRANITINLRQKPLTGATLMTASAWCRQNVAAAPLGDNLSSDHSSCGDKLQ</sequence>
<name>A0A811UDL3_CERCA</name>
<keyword evidence="2" id="KW-1185">Reference proteome</keyword>
<comment type="caution">
    <text evidence="1">The sequence shown here is derived from an EMBL/GenBank/DDBJ whole genome shotgun (WGS) entry which is preliminary data.</text>
</comment>
<dbReference type="EMBL" id="CAJHJT010000001">
    <property type="protein sequence ID" value="CAD6995575.1"/>
    <property type="molecule type" value="Genomic_DNA"/>
</dbReference>
<proteinExistence type="predicted"/>
<protein>
    <submittedName>
        <fullName evidence="1">(Mediterranean fruit fly) hypothetical protein</fullName>
    </submittedName>
</protein>
<evidence type="ECO:0000313" key="1">
    <source>
        <dbReference type="EMBL" id="CAD6995575.1"/>
    </source>
</evidence>
<dbReference type="Proteomes" id="UP000606786">
    <property type="component" value="Unassembled WGS sequence"/>
</dbReference>
<reference evidence="1" key="1">
    <citation type="submission" date="2020-11" db="EMBL/GenBank/DDBJ databases">
        <authorList>
            <person name="Whitehead M."/>
        </authorList>
    </citation>
    <scope>NUCLEOTIDE SEQUENCE</scope>
    <source>
        <strain evidence="1">EGII</strain>
    </source>
</reference>
<dbReference type="PROSITE" id="PS51257">
    <property type="entry name" value="PROKAR_LIPOPROTEIN"/>
    <property type="match status" value="1"/>
</dbReference>
<gene>
    <name evidence="1" type="ORF">CCAP1982_LOCUS4285</name>
</gene>
<evidence type="ECO:0000313" key="2">
    <source>
        <dbReference type="Proteomes" id="UP000606786"/>
    </source>
</evidence>
<organism evidence="1 2">
    <name type="scientific">Ceratitis capitata</name>
    <name type="common">Mediterranean fruit fly</name>
    <name type="synonym">Tephritis capitata</name>
    <dbReference type="NCBI Taxonomy" id="7213"/>
    <lineage>
        <taxon>Eukaryota</taxon>
        <taxon>Metazoa</taxon>
        <taxon>Ecdysozoa</taxon>
        <taxon>Arthropoda</taxon>
        <taxon>Hexapoda</taxon>
        <taxon>Insecta</taxon>
        <taxon>Pterygota</taxon>
        <taxon>Neoptera</taxon>
        <taxon>Endopterygota</taxon>
        <taxon>Diptera</taxon>
        <taxon>Brachycera</taxon>
        <taxon>Muscomorpha</taxon>
        <taxon>Tephritoidea</taxon>
        <taxon>Tephritidae</taxon>
        <taxon>Ceratitis</taxon>
        <taxon>Ceratitis</taxon>
    </lineage>
</organism>
<accession>A0A811UDL3</accession>
<dbReference type="AlphaFoldDB" id="A0A811UDL3"/>